<evidence type="ECO:0000313" key="1">
    <source>
        <dbReference type="EMBL" id="KKM62822.1"/>
    </source>
</evidence>
<accession>A0A0F9M0Q4</accession>
<protein>
    <submittedName>
        <fullName evidence="1">Uncharacterized protein</fullName>
    </submittedName>
</protein>
<proteinExistence type="predicted"/>
<sequence>MRYGTKRPTGPWALTMQLRQEPCCPGCAEFLQPCVIEFRDGWAWCQVCVAMRLHCEPWIPSVLEGESMRDCTTVVNGLRFYVPDDRPSEAITAYEWYEKTMGEKWIAESYAEVDGAYAITPSGEHLLSGLDVTELRQVEQDVKRVNGRSSRE</sequence>
<name>A0A0F9M0Q4_9ZZZZ</name>
<comment type="caution">
    <text evidence="1">The sequence shown here is derived from an EMBL/GenBank/DDBJ whole genome shotgun (WGS) entry which is preliminary data.</text>
</comment>
<reference evidence="1" key="1">
    <citation type="journal article" date="2015" name="Nature">
        <title>Complex archaea that bridge the gap between prokaryotes and eukaryotes.</title>
        <authorList>
            <person name="Spang A."/>
            <person name="Saw J.H."/>
            <person name="Jorgensen S.L."/>
            <person name="Zaremba-Niedzwiedzka K."/>
            <person name="Martijn J."/>
            <person name="Lind A.E."/>
            <person name="van Eijk R."/>
            <person name="Schleper C."/>
            <person name="Guy L."/>
            <person name="Ettema T.J."/>
        </authorList>
    </citation>
    <scope>NUCLEOTIDE SEQUENCE</scope>
</reference>
<organism evidence="1">
    <name type="scientific">marine sediment metagenome</name>
    <dbReference type="NCBI Taxonomy" id="412755"/>
    <lineage>
        <taxon>unclassified sequences</taxon>
        <taxon>metagenomes</taxon>
        <taxon>ecological metagenomes</taxon>
    </lineage>
</organism>
<dbReference type="EMBL" id="LAZR01011219">
    <property type="protein sequence ID" value="KKM62822.1"/>
    <property type="molecule type" value="Genomic_DNA"/>
</dbReference>
<dbReference type="AlphaFoldDB" id="A0A0F9M0Q4"/>
<gene>
    <name evidence="1" type="ORF">LCGC14_1517740</name>
</gene>